<keyword evidence="3" id="KW-1185">Reference proteome</keyword>
<evidence type="ECO:0000313" key="3">
    <source>
        <dbReference type="Proteomes" id="UP001281761"/>
    </source>
</evidence>
<dbReference type="EMBL" id="JARBJD010000233">
    <property type="protein sequence ID" value="KAK2946221.1"/>
    <property type="molecule type" value="Genomic_DNA"/>
</dbReference>
<feature type="region of interest" description="Disordered" evidence="1">
    <location>
        <begin position="1619"/>
        <end position="1651"/>
    </location>
</feature>
<sequence>MDNFVDIARNMNILVSPHSILKGLSERAERPKLRWNPEHKEVFCRNLRGAALSEWVETATEMLVELIDTPETDCVKDDEDSTTKQIQLEERVVDTVRSFVLSNVNEVINTFNENHKHSESSVDTSKWLAVVRSMMNTILFLIDAGMSRHEIMTRCDGLGDLLEAVYDAHKTHLQRVAEYSLHRADHDDDEVDADYVNDLNILSTQFDPPESEAPDGLISEATKPDFDAEALRTLRLPRTLQIKEESQHRLERMSISLFARNLLWFLEVEEDLPFDDEIYVAQFLSEYLHFQNPDDVVHRSFVDFMNATCLLSQQNFGLEREVFLKRLTNKEAALESGTRTLEMMRQSPSLPSPMSQQFKSFTSPYPFKQLETPQCGVCLLLWASTELLLRAARGAVSAQTEADKSISCLNVARTSIFGPSPRWLTSTDTQTNWGLGLFWDGVRGSEEYYVYWNPNGSSHSRLMGFDTEDVLFEDTFDAAWDDLTAPAPVLPTSTKDETQPTPLNAVYSLMTRKTAIAIDKMTPQISFLSVSPFVEQLMQSELISAIARLTDQDVYDCFRKEQTAKNLDLPKCLEGPLVSISFLLNFPTPISVSTTDSSFHHECVQKDGCRKRWRFSPVLETKTTIVASMPMLTLPNLSNKSVPGTKFPKILTQTERGTTDFYSKDHQDLDGSFAGIDSLIVSRGSDETSETIFMPIQATHSISRSEMEDWIVHIQQLLFQVMCHLEPSESIVALFNSPTRPKSQYCRTEEREKPLPSQTGLLGFHMVSSLLKFEDNILTHMPSILRHRDNPIVTTRTEPHSAMSTQVITENLLANLPPYPTFSTESNPWKTELPQVLNPNDPNFILPFRWRPLRTLFCQPSAKAMLDGIVHRTIQELHRVGIGPDDLGESEPEIIEAFSSFLLSTSISCRRNEILLSNPTSTTETDDANFVELVQSIVGPNDSQSMIVILTSLRDITPTITASLRDERLRMLDKLCRHPCIEARLHTVHRVMTTFAMKRIRTPAQESLSVIQSKRDGGEFRVPARSNLSGILHCGTVLLDNISPLSPTPSEPPPCSRTLRIPLHSFILAKYGFSDSIPALCEFKQGQLRKEVTNVVPAPLNQWHPHRVVIDPLLFPHHLSQAESLSLFTSFIHRLFDNPFIPVTTSLSTESPDYRHDGPFLLSQIRKIENILSSIDLEENTAMQALIAQLAAIEQPEQAFTVFSLLPTIQLSLRRDPLPPEQPPPDTDTQRPGPSSHQRKPLSSDQMKELLSAVKSIEAARQQPTLVLLPKHFPKGRPSLVHVDNDGKQELRKTSSSKKESEDRAQAIVDSAILRMGATSRTPLFVFVVDEDLADHESLPMSLGSTDGSVCCGMMQQRSLADVLWILFLTRISREVMALPLNTSLDSSDFESSAVPFFANAIIKTGLIALESYEHLPHWCDMYIPSLPDALVPLKSTPHLKTTVTLSSVGLELLVLAYPKLTAGRVTMDLLIHHPSPTIGLIALPHYFELLRSKTENAKLEDAIRNHGFTPEKVSTSMLHAFYLIIEHGDPHPLVKQLSEVIDHILEQTEHSFFEKAHEETLEALRQRVEELIDAHPQDTNRLHTLGIVSEWIIWYLKELHQAPEIRSCLNTEILKPGQSSGKLKRLSSDPMKEVAAAPDKSPKPAPDPDTELIQSRLNALIAVQSSPPKARQPI</sequence>
<feature type="region of interest" description="Disordered" evidence="1">
    <location>
        <begin position="1278"/>
        <end position="1304"/>
    </location>
</feature>
<comment type="caution">
    <text evidence="2">The sequence shown here is derived from an EMBL/GenBank/DDBJ whole genome shotgun (WGS) entry which is preliminary data.</text>
</comment>
<feature type="compositionally biased region" description="Basic and acidic residues" evidence="1">
    <location>
        <begin position="1283"/>
        <end position="1304"/>
    </location>
</feature>
<feature type="region of interest" description="Disordered" evidence="1">
    <location>
        <begin position="1214"/>
        <end position="1245"/>
    </location>
</feature>
<organism evidence="2 3">
    <name type="scientific">Blattamonas nauphoetae</name>
    <dbReference type="NCBI Taxonomy" id="2049346"/>
    <lineage>
        <taxon>Eukaryota</taxon>
        <taxon>Metamonada</taxon>
        <taxon>Preaxostyla</taxon>
        <taxon>Oxymonadida</taxon>
        <taxon>Blattamonas</taxon>
    </lineage>
</organism>
<name>A0ABQ9X375_9EUKA</name>
<gene>
    <name evidence="2" type="ORF">BLNAU_18823</name>
</gene>
<dbReference type="Proteomes" id="UP001281761">
    <property type="component" value="Unassembled WGS sequence"/>
</dbReference>
<proteinExistence type="predicted"/>
<evidence type="ECO:0000313" key="2">
    <source>
        <dbReference type="EMBL" id="KAK2946221.1"/>
    </source>
</evidence>
<protein>
    <submittedName>
        <fullName evidence="2">Uncharacterized protein</fullName>
    </submittedName>
</protein>
<evidence type="ECO:0000256" key="1">
    <source>
        <dbReference type="SAM" id="MobiDB-lite"/>
    </source>
</evidence>
<accession>A0ABQ9X375</accession>
<reference evidence="2 3" key="1">
    <citation type="journal article" date="2022" name="bioRxiv">
        <title>Genomics of Preaxostyla Flagellates Illuminates Evolutionary Transitions and the Path Towards Mitochondrial Loss.</title>
        <authorList>
            <person name="Novak L.V.F."/>
            <person name="Treitli S.C."/>
            <person name="Pyrih J."/>
            <person name="Halakuc P."/>
            <person name="Pipaliya S.V."/>
            <person name="Vacek V."/>
            <person name="Brzon O."/>
            <person name="Soukal P."/>
            <person name="Eme L."/>
            <person name="Dacks J.B."/>
            <person name="Karnkowska A."/>
            <person name="Elias M."/>
            <person name="Hampl V."/>
        </authorList>
    </citation>
    <scope>NUCLEOTIDE SEQUENCE [LARGE SCALE GENOMIC DNA]</scope>
    <source>
        <strain evidence="2">NAU3</strain>
        <tissue evidence="2">Gut</tissue>
    </source>
</reference>